<evidence type="ECO:0000313" key="2">
    <source>
        <dbReference type="EMBL" id="KAA3677518.1"/>
    </source>
</evidence>
<dbReference type="EMBL" id="QNGE01004151">
    <property type="protein sequence ID" value="KAA3673171.1"/>
    <property type="molecule type" value="Genomic_DNA"/>
</dbReference>
<keyword evidence="3" id="KW-1185">Reference proteome</keyword>
<evidence type="ECO:0000313" key="1">
    <source>
        <dbReference type="EMBL" id="KAA3673171.1"/>
    </source>
</evidence>
<dbReference type="InterPro" id="IPR043128">
    <property type="entry name" value="Rev_trsase/Diguanyl_cyclase"/>
</dbReference>
<comment type="caution">
    <text evidence="2">The sequence shown here is derived from an EMBL/GenBank/DDBJ whole genome shotgun (WGS) entry which is preliminary data.</text>
</comment>
<proteinExistence type="predicted"/>
<reference evidence="2 3" key="1">
    <citation type="journal article" date="2019" name="Gigascience">
        <title>Whole-genome sequence of the oriental lung fluke Paragonimus westermani.</title>
        <authorList>
            <person name="Oey H."/>
            <person name="Zakrzewski M."/>
            <person name="Narain K."/>
            <person name="Devi K.R."/>
            <person name="Agatsuma T."/>
            <person name="Nawaratna S."/>
            <person name="Gobert G.N."/>
            <person name="Jones M.K."/>
            <person name="Ragan M.A."/>
            <person name="McManus D.P."/>
            <person name="Krause L."/>
        </authorList>
    </citation>
    <scope>NUCLEOTIDE SEQUENCE [LARGE SCALE GENOMIC DNA]</scope>
    <source>
        <strain evidence="2 3">IND2009</strain>
    </source>
</reference>
<gene>
    <name evidence="1" type="ORF">DEA37_0005056</name>
    <name evidence="2" type="ORF">DEA37_0014180</name>
</gene>
<organism evidence="2 3">
    <name type="scientific">Paragonimus westermani</name>
    <dbReference type="NCBI Taxonomy" id="34504"/>
    <lineage>
        <taxon>Eukaryota</taxon>
        <taxon>Metazoa</taxon>
        <taxon>Spiralia</taxon>
        <taxon>Lophotrochozoa</taxon>
        <taxon>Platyhelminthes</taxon>
        <taxon>Trematoda</taxon>
        <taxon>Digenea</taxon>
        <taxon>Plagiorchiida</taxon>
        <taxon>Troglotremata</taxon>
        <taxon>Troglotrematidae</taxon>
        <taxon>Paragonimus</taxon>
    </lineage>
</organism>
<dbReference type="AlphaFoldDB" id="A0A5J4NR21"/>
<dbReference type="InterPro" id="IPR043502">
    <property type="entry name" value="DNA/RNA_pol_sf"/>
</dbReference>
<protein>
    <submittedName>
        <fullName evidence="2">Uncharacterized protein</fullName>
    </submittedName>
</protein>
<name>A0A5J4NR21_9TREM</name>
<dbReference type="Gene3D" id="3.30.70.270">
    <property type="match status" value="1"/>
</dbReference>
<dbReference type="SUPFAM" id="SSF56672">
    <property type="entry name" value="DNA/RNA polymerases"/>
    <property type="match status" value="1"/>
</dbReference>
<dbReference type="EMBL" id="QNGE01001470">
    <property type="protein sequence ID" value="KAA3677518.1"/>
    <property type="molecule type" value="Genomic_DNA"/>
</dbReference>
<dbReference type="Proteomes" id="UP000324629">
    <property type="component" value="Unassembled WGS sequence"/>
</dbReference>
<accession>A0A5J4NR21</accession>
<sequence>MVVSYSPATNKLTLLDAYPILKVDELLEVVKYNTFSTPNPKGTRHQIPITESRRPPTAFKTCGRLYWFCHLPVGVTNGVDCFRRKMDHLIENNIWTDVGIMSQLTQKCCFVFFTTV</sequence>
<evidence type="ECO:0000313" key="3">
    <source>
        <dbReference type="Proteomes" id="UP000324629"/>
    </source>
</evidence>
<dbReference type="Gene3D" id="3.10.10.10">
    <property type="entry name" value="HIV Type 1 Reverse Transcriptase, subunit A, domain 1"/>
    <property type="match status" value="1"/>
</dbReference>